<dbReference type="AlphaFoldDB" id="A0AAW1LG50"/>
<dbReference type="PANTHER" id="PTHR33053:SF24">
    <property type="entry name" value="TRANSPOSASE DOMAIN-CONTAINING PROTEIN"/>
    <property type="match status" value="1"/>
</dbReference>
<dbReference type="PANTHER" id="PTHR33053">
    <property type="entry name" value="PROTEIN, PUTATIVE-RELATED"/>
    <property type="match status" value="1"/>
</dbReference>
<gene>
    <name evidence="1" type="ORF">QE152_g12931</name>
</gene>
<evidence type="ECO:0000313" key="2">
    <source>
        <dbReference type="Proteomes" id="UP001458880"/>
    </source>
</evidence>
<keyword evidence="2" id="KW-1185">Reference proteome</keyword>
<protein>
    <submittedName>
        <fullName evidence="1">Uncharacterized protein</fullName>
    </submittedName>
</protein>
<accession>A0AAW1LG50</accession>
<proteinExistence type="predicted"/>
<dbReference type="Proteomes" id="UP001458880">
    <property type="component" value="Unassembled WGS sequence"/>
</dbReference>
<sequence length="397" mass="45233">MWSDVVVCIVAVSKFWFVTKFVTATRTSPDALVTNSEHAISTNNDEPSFHKLLVTNVNIAKDDDLALTLAKWAVEHHISHRAINDLLAKILKPRFSFLPSDARTLLRTPRLVSIKPLSGAGEYKYDQYLYNIDGLPLSKSSSSQLYPILCNLFDNRRYVDVVGIYHGYDKPKQANEFLSEFVNDCKDIANEGIVYKGHMFSIKSKAFICDVPAKAFIRYSKGHNGYFSCTKCKIEGAFMNNRICFPNLNGNQIRTDSEFKLQLNKDHHTGTSILQDIPGINMIDDFPLDYMHLICPGVIRKTINFWCYGKPSVKLPFQNIENISNSLLSKAKNIPSEFNRKPRSLSEVKRWKATEFRQFLLYAGPVVLKSNLSIDRYVNFLSLHCAVFILSSTKYED</sequence>
<comment type="caution">
    <text evidence="1">The sequence shown here is derived from an EMBL/GenBank/DDBJ whole genome shotgun (WGS) entry which is preliminary data.</text>
</comment>
<name>A0AAW1LG50_POPJA</name>
<reference evidence="1 2" key="1">
    <citation type="journal article" date="2024" name="BMC Genomics">
        <title>De novo assembly and annotation of Popillia japonica's genome with initial clues to its potential as an invasive pest.</title>
        <authorList>
            <person name="Cucini C."/>
            <person name="Boschi S."/>
            <person name="Funari R."/>
            <person name="Cardaioli E."/>
            <person name="Iannotti N."/>
            <person name="Marturano G."/>
            <person name="Paoli F."/>
            <person name="Bruttini M."/>
            <person name="Carapelli A."/>
            <person name="Frati F."/>
            <person name="Nardi F."/>
        </authorList>
    </citation>
    <scope>NUCLEOTIDE SEQUENCE [LARGE SCALE GENOMIC DNA]</scope>
    <source>
        <strain evidence="1">DMR45628</strain>
    </source>
</reference>
<dbReference type="EMBL" id="JASPKY010000120">
    <property type="protein sequence ID" value="KAK9732326.1"/>
    <property type="molecule type" value="Genomic_DNA"/>
</dbReference>
<organism evidence="1 2">
    <name type="scientific">Popillia japonica</name>
    <name type="common">Japanese beetle</name>
    <dbReference type="NCBI Taxonomy" id="7064"/>
    <lineage>
        <taxon>Eukaryota</taxon>
        <taxon>Metazoa</taxon>
        <taxon>Ecdysozoa</taxon>
        <taxon>Arthropoda</taxon>
        <taxon>Hexapoda</taxon>
        <taxon>Insecta</taxon>
        <taxon>Pterygota</taxon>
        <taxon>Neoptera</taxon>
        <taxon>Endopterygota</taxon>
        <taxon>Coleoptera</taxon>
        <taxon>Polyphaga</taxon>
        <taxon>Scarabaeiformia</taxon>
        <taxon>Scarabaeidae</taxon>
        <taxon>Rutelinae</taxon>
        <taxon>Popillia</taxon>
    </lineage>
</organism>
<evidence type="ECO:0000313" key="1">
    <source>
        <dbReference type="EMBL" id="KAK9732326.1"/>
    </source>
</evidence>